<dbReference type="AlphaFoldDB" id="Q0F101"/>
<dbReference type="PANTHER" id="PTHR10815">
    <property type="entry name" value="METHYLATED-DNA--PROTEIN-CYSTEINE METHYLTRANSFERASE"/>
    <property type="match status" value="1"/>
</dbReference>
<keyword evidence="9" id="KW-1185">Reference proteome</keyword>
<keyword evidence="4" id="KW-0227">DNA damage</keyword>
<keyword evidence="5" id="KW-0234">DNA repair</keyword>
<feature type="domain" description="Methylated-DNA-[protein]-cysteine S-methyltransferase DNA binding" evidence="7">
    <location>
        <begin position="66"/>
        <end position="141"/>
    </location>
</feature>
<dbReference type="OrthoDB" id="5295094at2"/>
<name>Q0F101_9PROT</name>
<dbReference type="SUPFAM" id="SSF53155">
    <property type="entry name" value="Methylated DNA-protein cysteine methyltransferase domain"/>
    <property type="match status" value="1"/>
</dbReference>
<reference evidence="8 9" key="1">
    <citation type="submission" date="2006-09" db="EMBL/GenBank/DDBJ databases">
        <authorList>
            <person name="Emerson D."/>
            <person name="Ferriera S."/>
            <person name="Johnson J."/>
            <person name="Kravitz S."/>
            <person name="Halpern A."/>
            <person name="Remington K."/>
            <person name="Beeson K."/>
            <person name="Tran B."/>
            <person name="Rogers Y.-H."/>
            <person name="Friedman R."/>
            <person name="Venter J.C."/>
        </authorList>
    </citation>
    <scope>NUCLEOTIDE SEQUENCE [LARGE SCALE GENOMIC DNA]</scope>
    <source>
        <strain evidence="8 9">PV-1</strain>
    </source>
</reference>
<dbReference type="Gene3D" id="1.10.10.10">
    <property type="entry name" value="Winged helix-like DNA-binding domain superfamily/Winged helix DNA-binding domain"/>
    <property type="match status" value="1"/>
</dbReference>
<gene>
    <name evidence="8" type="ORF">SPV1_11676</name>
</gene>
<dbReference type="eggNOG" id="COG0350">
    <property type="taxonomic scope" value="Bacteria"/>
</dbReference>
<protein>
    <submittedName>
        <fullName evidence="8">Methylated-DNA-protein-cysteine methyltransferase</fullName>
    </submittedName>
</protein>
<dbReference type="STRING" id="314344.AL013_06905"/>
<organism evidence="8 9">
    <name type="scientific">Mariprofundus ferrooxydans PV-1</name>
    <dbReference type="NCBI Taxonomy" id="314345"/>
    <lineage>
        <taxon>Bacteria</taxon>
        <taxon>Pseudomonadati</taxon>
        <taxon>Pseudomonadota</taxon>
        <taxon>Candidatius Mariprofundia</taxon>
        <taxon>Mariprofundales</taxon>
        <taxon>Mariprofundaceae</taxon>
        <taxon>Mariprofundus</taxon>
    </lineage>
</organism>
<dbReference type="Pfam" id="PF01035">
    <property type="entry name" value="DNA_binding_1"/>
    <property type="match status" value="1"/>
</dbReference>
<dbReference type="InParanoid" id="Q0F101"/>
<keyword evidence="3 8" id="KW-0808">Transferase</keyword>
<dbReference type="InterPro" id="IPR036631">
    <property type="entry name" value="MGMT_N_sf"/>
</dbReference>
<dbReference type="EMBL" id="AATS01000003">
    <property type="protein sequence ID" value="EAU55390.1"/>
    <property type="molecule type" value="Genomic_DNA"/>
</dbReference>
<evidence type="ECO:0000256" key="6">
    <source>
        <dbReference type="ARBA" id="ARBA00049348"/>
    </source>
</evidence>
<dbReference type="GO" id="GO:0032259">
    <property type="term" value="P:methylation"/>
    <property type="evidence" value="ECO:0007669"/>
    <property type="project" value="UniProtKB-KW"/>
</dbReference>
<comment type="catalytic activity">
    <reaction evidence="6">
        <text>a 6-O-methyl-2'-deoxyguanosine in DNA + L-cysteinyl-[protein] = S-methyl-L-cysteinyl-[protein] + a 2'-deoxyguanosine in DNA</text>
        <dbReference type="Rhea" id="RHEA:24000"/>
        <dbReference type="Rhea" id="RHEA-COMP:10131"/>
        <dbReference type="Rhea" id="RHEA-COMP:10132"/>
        <dbReference type="Rhea" id="RHEA-COMP:11367"/>
        <dbReference type="Rhea" id="RHEA-COMP:11368"/>
        <dbReference type="ChEBI" id="CHEBI:29950"/>
        <dbReference type="ChEBI" id="CHEBI:82612"/>
        <dbReference type="ChEBI" id="CHEBI:85445"/>
        <dbReference type="ChEBI" id="CHEBI:85448"/>
        <dbReference type="EC" id="2.1.1.63"/>
    </reaction>
</comment>
<dbReference type="SUPFAM" id="SSF46767">
    <property type="entry name" value="Methylated DNA-protein cysteine methyltransferase, C-terminal domain"/>
    <property type="match status" value="1"/>
</dbReference>
<proteinExistence type="predicted"/>
<evidence type="ECO:0000313" key="9">
    <source>
        <dbReference type="Proteomes" id="UP000005297"/>
    </source>
</evidence>
<dbReference type="InterPro" id="IPR036217">
    <property type="entry name" value="MethylDNA_cys_MeTrfase_DNAb"/>
</dbReference>
<dbReference type="FunCoup" id="Q0F101">
    <property type="interactions" value="106"/>
</dbReference>
<dbReference type="InterPro" id="IPR001497">
    <property type="entry name" value="MethylDNA_cys_MeTrfase_AS"/>
</dbReference>
<evidence type="ECO:0000256" key="1">
    <source>
        <dbReference type="ARBA" id="ARBA00001286"/>
    </source>
</evidence>
<dbReference type="PROSITE" id="PS00374">
    <property type="entry name" value="MGMT"/>
    <property type="match status" value="1"/>
</dbReference>
<dbReference type="NCBIfam" id="TIGR00589">
    <property type="entry name" value="ogt"/>
    <property type="match status" value="1"/>
</dbReference>
<evidence type="ECO:0000259" key="7">
    <source>
        <dbReference type="Pfam" id="PF01035"/>
    </source>
</evidence>
<evidence type="ECO:0000256" key="5">
    <source>
        <dbReference type="ARBA" id="ARBA00023204"/>
    </source>
</evidence>
<accession>Q0F101</accession>
<dbReference type="InterPro" id="IPR036388">
    <property type="entry name" value="WH-like_DNA-bd_sf"/>
</dbReference>
<dbReference type="Proteomes" id="UP000005297">
    <property type="component" value="Unassembled WGS sequence"/>
</dbReference>
<evidence type="ECO:0000256" key="4">
    <source>
        <dbReference type="ARBA" id="ARBA00022763"/>
    </source>
</evidence>
<comment type="caution">
    <text evidence="8">The sequence shown here is derived from an EMBL/GenBank/DDBJ whole genome shotgun (WGS) entry which is preliminary data.</text>
</comment>
<dbReference type="GO" id="GO:0003908">
    <property type="term" value="F:methylated-DNA-[protein]-cysteine S-methyltransferase activity"/>
    <property type="evidence" value="ECO:0007669"/>
    <property type="project" value="UniProtKB-EC"/>
</dbReference>
<dbReference type="CDD" id="cd06445">
    <property type="entry name" value="ATase"/>
    <property type="match status" value="1"/>
</dbReference>
<dbReference type="InterPro" id="IPR014048">
    <property type="entry name" value="MethylDNA_cys_MeTrfase_DNA-bd"/>
</dbReference>
<sequence length="148" mass="16170">MRMFYRFDSPLGPIAYDWNGELCVRLELTADTKALSCSDDPVAQWLHDYFTGQATELPPLAKPATPFQQKMRAGLLAIPFGEVRTYGQLAGQLNTAPRAMGQALGANPLPILIPCHRVVAADGLGGFGCGLAWKKKLLDFEYGFSAQH</sequence>
<comment type="catalytic activity">
    <reaction evidence="1">
        <text>a 4-O-methyl-thymidine in DNA + L-cysteinyl-[protein] = a thymidine in DNA + S-methyl-L-cysteinyl-[protein]</text>
        <dbReference type="Rhea" id="RHEA:53428"/>
        <dbReference type="Rhea" id="RHEA-COMP:10131"/>
        <dbReference type="Rhea" id="RHEA-COMP:10132"/>
        <dbReference type="Rhea" id="RHEA-COMP:13555"/>
        <dbReference type="Rhea" id="RHEA-COMP:13556"/>
        <dbReference type="ChEBI" id="CHEBI:29950"/>
        <dbReference type="ChEBI" id="CHEBI:82612"/>
        <dbReference type="ChEBI" id="CHEBI:137386"/>
        <dbReference type="ChEBI" id="CHEBI:137387"/>
        <dbReference type="EC" id="2.1.1.63"/>
    </reaction>
</comment>
<keyword evidence="2 8" id="KW-0489">Methyltransferase</keyword>
<dbReference type="HOGENOM" id="CLU_000445_52_2_0"/>
<dbReference type="GO" id="GO:0006281">
    <property type="term" value="P:DNA repair"/>
    <property type="evidence" value="ECO:0007669"/>
    <property type="project" value="UniProtKB-KW"/>
</dbReference>
<evidence type="ECO:0000256" key="3">
    <source>
        <dbReference type="ARBA" id="ARBA00022679"/>
    </source>
</evidence>
<dbReference type="PANTHER" id="PTHR10815:SF13">
    <property type="entry name" value="METHYLATED-DNA--PROTEIN-CYSTEINE METHYLTRANSFERASE"/>
    <property type="match status" value="1"/>
</dbReference>
<evidence type="ECO:0000313" key="8">
    <source>
        <dbReference type="EMBL" id="EAU55390.1"/>
    </source>
</evidence>
<evidence type="ECO:0000256" key="2">
    <source>
        <dbReference type="ARBA" id="ARBA00022603"/>
    </source>
</evidence>